<dbReference type="Proteomes" id="UP000054466">
    <property type="component" value="Unassembled WGS sequence"/>
</dbReference>
<dbReference type="HOGENOM" id="CLU_1111276_0_0_1"/>
<dbReference type="EMBL" id="KN847043">
    <property type="protein sequence ID" value="KIW27766.1"/>
    <property type="molecule type" value="Genomic_DNA"/>
</dbReference>
<evidence type="ECO:0000256" key="1">
    <source>
        <dbReference type="SAM" id="Phobius"/>
    </source>
</evidence>
<gene>
    <name evidence="2" type="ORF">PV07_07474</name>
</gene>
<keyword evidence="1" id="KW-0472">Membrane</keyword>
<evidence type="ECO:0000313" key="3">
    <source>
        <dbReference type="Proteomes" id="UP000054466"/>
    </source>
</evidence>
<dbReference type="GeneID" id="27346668"/>
<dbReference type="VEuPathDB" id="FungiDB:PV07_07474"/>
<dbReference type="RefSeq" id="XP_016247982.1">
    <property type="nucleotide sequence ID" value="XM_016394563.1"/>
</dbReference>
<keyword evidence="1" id="KW-0812">Transmembrane</keyword>
<dbReference type="OrthoDB" id="5426511at2759"/>
<organism evidence="2 3">
    <name type="scientific">Cladophialophora immunda</name>
    <dbReference type="NCBI Taxonomy" id="569365"/>
    <lineage>
        <taxon>Eukaryota</taxon>
        <taxon>Fungi</taxon>
        <taxon>Dikarya</taxon>
        <taxon>Ascomycota</taxon>
        <taxon>Pezizomycotina</taxon>
        <taxon>Eurotiomycetes</taxon>
        <taxon>Chaetothyriomycetidae</taxon>
        <taxon>Chaetothyriales</taxon>
        <taxon>Herpotrichiellaceae</taxon>
        <taxon>Cladophialophora</taxon>
    </lineage>
</organism>
<evidence type="ECO:0000313" key="2">
    <source>
        <dbReference type="EMBL" id="KIW27766.1"/>
    </source>
</evidence>
<proteinExistence type="predicted"/>
<feature type="transmembrane region" description="Helical" evidence="1">
    <location>
        <begin position="171"/>
        <end position="193"/>
    </location>
</feature>
<dbReference type="AlphaFoldDB" id="A0A0D1ZIH4"/>
<accession>A0A0D1ZIH4</accession>
<sequence>MADSESCHLSFNDSKNLRAVSDIVIKTLSIHIASVSLFGHHMSLCRIPSTRLAVCMLLGFAVAPVSVLALFICRVVKLLYCRRPGATWQYRLSACCGVWASLEDPTESASKNRTIPLYYIAPRDVESKKQKYDQKWTGSIFLLLVGWVQASLTSFLYFRRLHTNACSYLDIVNGTLALGSFLTQTFSLIIILLNTKWQSNSTDAQFGTWNGIRMRKVFHLLRRPKDLNPVVCWVGRLHQEELLSLVSKPS</sequence>
<reference evidence="2 3" key="1">
    <citation type="submission" date="2015-01" db="EMBL/GenBank/DDBJ databases">
        <title>The Genome Sequence of Cladophialophora immunda CBS83496.</title>
        <authorList>
            <consortium name="The Broad Institute Genomics Platform"/>
            <person name="Cuomo C."/>
            <person name="de Hoog S."/>
            <person name="Gorbushina A."/>
            <person name="Stielow B."/>
            <person name="Teixiera M."/>
            <person name="Abouelleil A."/>
            <person name="Chapman S.B."/>
            <person name="Priest M."/>
            <person name="Young S.K."/>
            <person name="Wortman J."/>
            <person name="Nusbaum C."/>
            <person name="Birren B."/>
        </authorList>
    </citation>
    <scope>NUCLEOTIDE SEQUENCE [LARGE SCALE GENOMIC DNA]</scope>
    <source>
        <strain evidence="2 3">CBS 83496</strain>
    </source>
</reference>
<feature type="transmembrane region" description="Helical" evidence="1">
    <location>
        <begin position="136"/>
        <end position="159"/>
    </location>
</feature>
<keyword evidence="1" id="KW-1133">Transmembrane helix</keyword>
<feature type="transmembrane region" description="Helical" evidence="1">
    <location>
        <begin position="51"/>
        <end position="73"/>
    </location>
</feature>
<protein>
    <submittedName>
        <fullName evidence="2">Uncharacterized protein</fullName>
    </submittedName>
</protein>
<name>A0A0D1ZIH4_9EURO</name>
<keyword evidence="3" id="KW-1185">Reference proteome</keyword>